<proteinExistence type="predicted"/>
<dbReference type="EMBL" id="AGEE01000008">
    <property type="protein sequence ID" value="EHO13806.1"/>
    <property type="molecule type" value="Genomic_DNA"/>
</dbReference>
<protein>
    <submittedName>
        <fullName evidence="1">Uncharacterized protein</fullName>
    </submittedName>
</protein>
<organism evidence="1 2">
    <name type="scientific">Myroides odoratimimus CIP 101113</name>
    <dbReference type="NCBI Taxonomy" id="883154"/>
    <lineage>
        <taxon>Bacteria</taxon>
        <taxon>Pseudomonadati</taxon>
        <taxon>Bacteroidota</taxon>
        <taxon>Flavobacteriia</taxon>
        <taxon>Flavobacteriales</taxon>
        <taxon>Flavobacteriaceae</taxon>
        <taxon>Myroides</taxon>
    </lineage>
</organism>
<evidence type="ECO:0000313" key="1">
    <source>
        <dbReference type="EMBL" id="EHO13806.1"/>
    </source>
</evidence>
<dbReference type="RefSeq" id="WP_006262932.1">
    <property type="nucleotide sequence ID" value="NZ_JH590837.1"/>
</dbReference>
<comment type="caution">
    <text evidence="1">The sequence shown here is derived from an EMBL/GenBank/DDBJ whole genome shotgun (WGS) entry which is preliminary data.</text>
</comment>
<name>A0AAV3F4W2_9FLAO</name>
<sequence length="605" mass="69991">MHKFISNTNKIHIDLTDIDITTNEENNWFSENFFVKYSYPFDVSITPELNAAIGDIMNNNSSISTVIEGLYYFYDKIEQATLIIESKEDNVVTFALKYGYDEFPNFDKKLQELPFEEFEVDDIYKYANDSIHKRYPEQLVNFPQIVTDKYPSSEVQWRFFEGRLNNRVSGFFLKNTIDNNEQYINKNIIHPCVYLIHAIQKGFESSGFTLTGDFINNNLVRKILLYADKDLFIKPTHTPIAIDISNQDQPYDTVVKNGVKYGMWKKITKVDKPGKYNIIGSLHVKGDGSNKGVLGFYRIMHNSTVVFGGKYVKNDTNLYVDEMVYINNPATEEIITIMHSEILPEYDQITKIQVIPQFIVNPDGTREPSIINSNKINIAQCLPDITFGQLVTTITNLFNLDLSVKGNVVTLNYKVKSIYDNVVHDFRKFEKVFPHINFKSDLKFLLEYEESDEDKKYDRIVIDSNGAHVIKPNEVLKPIDNTISISASPLIYDTNTVKVSSSSSADKLNLILYGGLINDNNYAEVPNPLFLPNIYEYYHREWIENRIQAKNYTPTFICQVEDILKVSVKDRLFMYNNYHLIQSISRQQISKDLFEIELSTETLKV</sequence>
<gene>
    <name evidence="1" type="ORF">HMPREF9715_00880</name>
</gene>
<evidence type="ECO:0000313" key="2">
    <source>
        <dbReference type="Proteomes" id="UP000004834"/>
    </source>
</evidence>
<dbReference type="AlphaFoldDB" id="A0AAV3F4W2"/>
<dbReference type="Proteomes" id="UP000004834">
    <property type="component" value="Unassembled WGS sequence"/>
</dbReference>
<accession>A0AAV3F4W2</accession>
<reference evidence="1 2" key="1">
    <citation type="submission" date="2011-11" db="EMBL/GenBank/DDBJ databases">
        <title>The Genome Sequence of Myroides odoratimimus CIP 101113.</title>
        <authorList>
            <person name="Earl A."/>
            <person name="Ward D."/>
            <person name="Feldgarden M."/>
            <person name="Gevers D."/>
            <person name="Huys G."/>
            <person name="Young S.K."/>
            <person name="Zeng Q."/>
            <person name="Gargeya S."/>
            <person name="Fitzgerald M."/>
            <person name="Haas B."/>
            <person name="Abouelleil A."/>
            <person name="Alvarado L."/>
            <person name="Arachchi H.M."/>
            <person name="Berlin A."/>
            <person name="Brown A."/>
            <person name="Chapman S.B."/>
            <person name="Chen Z."/>
            <person name="Dunbar C."/>
            <person name="Freedman E."/>
            <person name="Gearin G."/>
            <person name="Goldberg J."/>
            <person name="Griggs A."/>
            <person name="Gujja S."/>
            <person name="Heiman D."/>
            <person name="Howarth C."/>
            <person name="Larson L."/>
            <person name="Lui A."/>
            <person name="MacDonald P.J.P."/>
            <person name="Montmayeur A."/>
            <person name="Murphy C."/>
            <person name="Neiman D."/>
            <person name="Pearson M."/>
            <person name="Priest M."/>
            <person name="Roberts A."/>
            <person name="Saif S."/>
            <person name="Shea T."/>
            <person name="Shenoy N."/>
            <person name="Sisk P."/>
            <person name="Stolte C."/>
            <person name="Sykes S."/>
            <person name="Wortman J."/>
            <person name="Nusbaum C."/>
            <person name="Birren B."/>
        </authorList>
    </citation>
    <scope>NUCLEOTIDE SEQUENCE [LARGE SCALE GENOMIC DNA]</scope>
    <source>
        <strain evidence="1 2">CIP 101113</strain>
    </source>
</reference>